<dbReference type="PROSITE" id="PS51371">
    <property type="entry name" value="CBS"/>
    <property type="match status" value="2"/>
</dbReference>
<dbReference type="OrthoDB" id="9790355at2"/>
<dbReference type="InterPro" id="IPR000644">
    <property type="entry name" value="CBS_dom"/>
</dbReference>
<name>A0A1V4I5U3_9FIRM</name>
<dbReference type="CDD" id="cd04586">
    <property type="entry name" value="CBS_pair_BON_assoc"/>
    <property type="match status" value="1"/>
</dbReference>
<dbReference type="Pfam" id="PF00571">
    <property type="entry name" value="CBS"/>
    <property type="match status" value="2"/>
</dbReference>
<evidence type="ECO:0000256" key="2">
    <source>
        <dbReference type="PROSITE-ProRule" id="PRU00703"/>
    </source>
</evidence>
<sequence>MKAKDIMTCDVISVKKDTPIENIAKILIEKRISGVPVVDEENKVVGVVSETDIVKKEKNIKVPSFITILQGVVFLESIKNMEEDIKRVAAYKAEDIMSDDVLTVNEEDDLEYIANLMIEKSINRVPVVDDERKIKGIICRYDIIKSMFNR</sequence>
<dbReference type="SUPFAM" id="SSF54631">
    <property type="entry name" value="CBS-domain pair"/>
    <property type="match status" value="1"/>
</dbReference>
<dbReference type="GO" id="GO:0003938">
    <property type="term" value="F:IMP dehydrogenase activity"/>
    <property type="evidence" value="ECO:0007669"/>
    <property type="project" value="UniProtKB-EC"/>
</dbReference>
<evidence type="ECO:0000313" key="4">
    <source>
        <dbReference type="EMBL" id="OPJ55254.1"/>
    </source>
</evidence>
<feature type="domain" description="CBS" evidence="3">
    <location>
        <begin position="7"/>
        <end position="64"/>
    </location>
</feature>
<comment type="caution">
    <text evidence="4">The sequence shown here is derived from an EMBL/GenBank/DDBJ whole genome shotgun (WGS) entry which is preliminary data.</text>
</comment>
<dbReference type="RefSeq" id="WP_079412789.1">
    <property type="nucleotide sequence ID" value="NZ_MZGW01000006.1"/>
</dbReference>
<keyword evidence="4" id="KW-0560">Oxidoreductase</keyword>
<protein>
    <submittedName>
        <fullName evidence="4">Inosine-5'-monophosphate dehydrogenase</fullName>
        <ecNumber evidence="4">1.1.1.205</ecNumber>
    </submittedName>
</protein>
<gene>
    <name evidence="4" type="primary">guaB_2</name>
    <name evidence="4" type="ORF">CLOTH_15570</name>
</gene>
<keyword evidence="1 2" id="KW-0129">CBS domain</keyword>
<dbReference type="Proteomes" id="UP000190140">
    <property type="component" value="Unassembled WGS sequence"/>
</dbReference>
<dbReference type="AlphaFoldDB" id="A0A1V4I5U3"/>
<organism evidence="4 5">
    <name type="scientific">Alkalithermobacter paradoxus</name>
    <dbReference type="NCBI Taxonomy" id="29349"/>
    <lineage>
        <taxon>Bacteria</taxon>
        <taxon>Bacillati</taxon>
        <taxon>Bacillota</taxon>
        <taxon>Clostridia</taxon>
        <taxon>Peptostreptococcales</taxon>
        <taxon>Tepidibacteraceae</taxon>
        <taxon>Alkalithermobacter</taxon>
    </lineage>
</organism>
<feature type="domain" description="CBS" evidence="3">
    <location>
        <begin position="97"/>
        <end position="150"/>
    </location>
</feature>
<dbReference type="PANTHER" id="PTHR43080:SF2">
    <property type="entry name" value="CBS DOMAIN-CONTAINING PROTEIN"/>
    <property type="match status" value="1"/>
</dbReference>
<dbReference type="InterPro" id="IPR046342">
    <property type="entry name" value="CBS_dom_sf"/>
</dbReference>
<dbReference type="EMBL" id="MZGW01000006">
    <property type="protein sequence ID" value="OPJ55254.1"/>
    <property type="molecule type" value="Genomic_DNA"/>
</dbReference>
<evidence type="ECO:0000256" key="1">
    <source>
        <dbReference type="ARBA" id="ARBA00023122"/>
    </source>
</evidence>
<proteinExistence type="predicted"/>
<dbReference type="PANTHER" id="PTHR43080">
    <property type="entry name" value="CBS DOMAIN-CONTAINING PROTEIN CBSX3, MITOCHONDRIAL"/>
    <property type="match status" value="1"/>
</dbReference>
<dbReference type="Gene3D" id="3.10.580.10">
    <property type="entry name" value="CBS-domain"/>
    <property type="match status" value="1"/>
</dbReference>
<dbReference type="EC" id="1.1.1.205" evidence="4"/>
<accession>A0A1V4I5U3</accession>
<dbReference type="SMART" id="SM00116">
    <property type="entry name" value="CBS"/>
    <property type="match status" value="2"/>
</dbReference>
<reference evidence="4 5" key="1">
    <citation type="submission" date="2017-03" db="EMBL/GenBank/DDBJ databases">
        <title>Genome sequence of Clostridium thermoalcaliphilum DSM 7309.</title>
        <authorList>
            <person name="Poehlein A."/>
            <person name="Daniel R."/>
        </authorList>
    </citation>
    <scope>NUCLEOTIDE SEQUENCE [LARGE SCALE GENOMIC DNA]</scope>
    <source>
        <strain evidence="4 5">DSM 7309</strain>
    </source>
</reference>
<dbReference type="STRING" id="29349.CLOTH_15570"/>
<evidence type="ECO:0000259" key="3">
    <source>
        <dbReference type="PROSITE" id="PS51371"/>
    </source>
</evidence>
<evidence type="ECO:0000313" key="5">
    <source>
        <dbReference type="Proteomes" id="UP000190140"/>
    </source>
</evidence>
<keyword evidence="5" id="KW-1185">Reference proteome</keyword>
<dbReference type="InterPro" id="IPR051257">
    <property type="entry name" value="Diverse_CBS-Domain"/>
</dbReference>